<gene>
    <name evidence="6" type="ORF">MYCOZU2_04800</name>
    <name evidence="7" type="ORF">QRB35_10770</name>
</gene>
<dbReference type="SUPFAM" id="SSF48498">
    <property type="entry name" value="Tetracyclin repressor-like, C-terminal domain"/>
    <property type="match status" value="1"/>
</dbReference>
<dbReference type="RefSeq" id="WP_089152167.1">
    <property type="nucleotide sequence ID" value="NZ_CP015267.1"/>
</dbReference>
<dbReference type="Proteomes" id="UP000198286">
    <property type="component" value="Chromosome"/>
</dbReference>
<reference evidence="7" key="4">
    <citation type="submission" date="2023-06" db="EMBL/GenBank/DDBJ databases">
        <authorList>
            <person name="Spilker T."/>
        </authorList>
    </citation>
    <scope>NUCLEOTIDE SEQUENCE</scope>
    <source>
        <strain evidence="7">FLAC1071</strain>
    </source>
</reference>
<keyword evidence="3" id="KW-0804">Transcription</keyword>
<evidence type="ECO:0000313" key="8">
    <source>
        <dbReference type="Proteomes" id="UP000198286"/>
    </source>
</evidence>
<evidence type="ECO:0000256" key="1">
    <source>
        <dbReference type="ARBA" id="ARBA00023015"/>
    </source>
</evidence>
<proteinExistence type="predicted"/>
<evidence type="ECO:0000313" key="7">
    <source>
        <dbReference type="EMBL" id="MDM3926505.1"/>
    </source>
</evidence>
<dbReference type="SUPFAM" id="SSF46689">
    <property type="entry name" value="Homeodomain-like"/>
    <property type="match status" value="1"/>
</dbReference>
<evidence type="ECO:0000256" key="4">
    <source>
        <dbReference type="PROSITE-ProRule" id="PRU00335"/>
    </source>
</evidence>
<dbReference type="PANTHER" id="PTHR30055:SF234">
    <property type="entry name" value="HTH-TYPE TRANSCRIPTIONAL REGULATOR BETI"/>
    <property type="match status" value="1"/>
</dbReference>
<dbReference type="InterPro" id="IPR023772">
    <property type="entry name" value="DNA-bd_HTH_TetR-type_CS"/>
</dbReference>
<dbReference type="Proteomes" id="UP001529272">
    <property type="component" value="Unassembled WGS sequence"/>
</dbReference>
<accession>A0A7U5MP54</accession>
<dbReference type="InterPro" id="IPR001647">
    <property type="entry name" value="HTH_TetR"/>
</dbReference>
<organism evidence="6 8">
    <name type="scientific">Mycobacterium intracellulare subsp. chimaera</name>
    <dbReference type="NCBI Taxonomy" id="222805"/>
    <lineage>
        <taxon>Bacteria</taxon>
        <taxon>Bacillati</taxon>
        <taxon>Actinomycetota</taxon>
        <taxon>Actinomycetes</taxon>
        <taxon>Mycobacteriales</taxon>
        <taxon>Mycobacteriaceae</taxon>
        <taxon>Mycobacterium</taxon>
        <taxon>Mycobacterium avium complex (MAC)</taxon>
    </lineage>
</organism>
<keyword evidence="2 4" id="KW-0238">DNA-binding</keyword>
<evidence type="ECO:0000313" key="6">
    <source>
        <dbReference type="EMBL" id="ASL17163.1"/>
    </source>
</evidence>
<dbReference type="EMBL" id="CP015267">
    <property type="protein sequence ID" value="ASL17163.1"/>
    <property type="molecule type" value="Genomic_DNA"/>
</dbReference>
<keyword evidence="1" id="KW-0805">Transcription regulation</keyword>
<evidence type="ECO:0000313" key="9">
    <source>
        <dbReference type="Proteomes" id="UP001529272"/>
    </source>
</evidence>
<name>A0A7U5MP54_MYCIT</name>
<dbReference type="PANTHER" id="PTHR30055">
    <property type="entry name" value="HTH-TYPE TRANSCRIPTIONAL REGULATOR RUTR"/>
    <property type="match status" value="1"/>
</dbReference>
<reference evidence="6 8" key="1">
    <citation type="journal article" date="2017" name="Lancet Infect. Dis.">
        <title>Global outbreak of severe Mycobacterium chimaera disease after cardiac surgery: a molecular epidemiological study.</title>
        <authorList>
            <person name="van Ingen J."/>
            <person name="Kohl T."/>
            <person name="Kranzer K."/>
            <person name="Hasse B."/>
            <person name="Keller P."/>
            <person name="Szafranska A."/>
            <person name="Hillemann D."/>
            <person name="Chand M."/>
            <person name="Schreiber P."/>
            <person name="Sommerstein R."/>
            <person name="Berger C."/>
            <person name="Genoni M."/>
            <person name="Ruegg C."/>
            <person name="Troillet N."/>
            <person name="Widmer A.F."/>
            <person name="Becker S.L."/>
            <person name="Herrmann M."/>
            <person name="Eckmanns T."/>
            <person name="Haller S."/>
            <person name="Hoeller C."/>
            <person name="Debast S.B."/>
            <person name="Wolfhagen M.J."/>
            <person name="Hopman J."/>
            <person name="Kluytmans J."/>
            <person name="Langelaar M."/>
            <person name="Notermans D.W."/>
            <person name="ten Oever J."/>
            <person name="van den Barselaar P."/>
            <person name="Vonk A.B.A."/>
            <person name="Vos M.C."/>
            <person name="Ahmed N."/>
            <person name="Brown T."/>
            <person name="Crook D."/>
            <person name="Lamagni T."/>
            <person name="Phin N."/>
            <person name="Smith E.G."/>
            <person name="Zambon M."/>
            <person name="Serr A."/>
            <person name="Goetting T."/>
            <person name="Ebner W."/>
            <person name="Thuermer A."/>
            <person name="Utpatel C."/>
            <person name="Sproer C."/>
            <person name="Bunk B."/>
            <person name="Nubel U."/>
            <person name="Bloemberg G."/>
            <person name="Bottger E."/>
            <person name="Niemann S."/>
            <person name="Wagner D."/>
            <person name="Sax H."/>
        </authorList>
    </citation>
    <scope>NUCLEOTIDE SEQUENCE [LARGE SCALE GENOMIC DNA]</scope>
    <source>
        <strain evidence="6 8">ZUERICH-2</strain>
    </source>
</reference>
<dbReference type="GO" id="GO:0000976">
    <property type="term" value="F:transcription cis-regulatory region binding"/>
    <property type="evidence" value="ECO:0007669"/>
    <property type="project" value="TreeGrafter"/>
</dbReference>
<feature type="domain" description="HTH tetR-type" evidence="5">
    <location>
        <begin position="17"/>
        <end position="77"/>
    </location>
</feature>
<reference evidence="9" key="2">
    <citation type="submission" date="2023-06" db="EMBL/GenBank/DDBJ databases">
        <title>Itaconate inhibition of nontuberculous mycobacteria.</title>
        <authorList>
            <person name="Spilker T."/>
        </authorList>
    </citation>
    <scope>NUCLEOTIDE SEQUENCE [LARGE SCALE GENOMIC DNA]</scope>
    <source>
        <strain evidence="9">FLAC1071</strain>
    </source>
</reference>
<dbReference type="InterPro" id="IPR009057">
    <property type="entry name" value="Homeodomain-like_sf"/>
</dbReference>
<dbReference type="PROSITE" id="PS01081">
    <property type="entry name" value="HTH_TETR_1"/>
    <property type="match status" value="1"/>
</dbReference>
<dbReference type="EMBL" id="JASZZX010000007">
    <property type="protein sequence ID" value="MDM3926505.1"/>
    <property type="molecule type" value="Genomic_DNA"/>
</dbReference>
<dbReference type="Pfam" id="PF00440">
    <property type="entry name" value="TetR_N"/>
    <property type="match status" value="1"/>
</dbReference>
<dbReference type="Gene3D" id="1.10.10.60">
    <property type="entry name" value="Homeodomain-like"/>
    <property type="match status" value="1"/>
</dbReference>
<evidence type="ECO:0000259" key="5">
    <source>
        <dbReference type="PROSITE" id="PS50977"/>
    </source>
</evidence>
<dbReference type="AlphaFoldDB" id="A0A7U5MP54"/>
<dbReference type="InterPro" id="IPR036271">
    <property type="entry name" value="Tet_transcr_reg_TetR-rel_C_sf"/>
</dbReference>
<dbReference type="GO" id="GO:0003700">
    <property type="term" value="F:DNA-binding transcription factor activity"/>
    <property type="evidence" value="ECO:0007669"/>
    <property type="project" value="TreeGrafter"/>
</dbReference>
<dbReference type="InterPro" id="IPR050109">
    <property type="entry name" value="HTH-type_TetR-like_transc_reg"/>
</dbReference>
<feature type="DNA-binding region" description="H-T-H motif" evidence="4">
    <location>
        <begin position="40"/>
        <end position="59"/>
    </location>
</feature>
<sequence length="226" mass="24885">MLPPDRTGGRQKLEPDPQVHAAIVSAAAEVVRTEGVQALSVAALLSRTQLSTRAFYRHFDSKDQLVAAVFLEMARGEVARLQQRMSGVDPVRAVLAWIAGRLDLAFNQQIRADLRQMSIEAQRQMFAAPEIVAPAYREILHPLVQELARGRDLGIFPEIDPDVEALSIQGVVWSNVERHWATASRDPDQIRDRVQRFCLGGLGLTPEAISAALADGQHRPGQGSSR</sequence>
<protein>
    <submittedName>
        <fullName evidence="6 7">Transcriptional regulator</fullName>
    </submittedName>
</protein>
<evidence type="ECO:0000256" key="3">
    <source>
        <dbReference type="ARBA" id="ARBA00023163"/>
    </source>
</evidence>
<keyword evidence="9" id="KW-1185">Reference proteome</keyword>
<dbReference type="PROSITE" id="PS50977">
    <property type="entry name" value="HTH_TETR_2"/>
    <property type="match status" value="1"/>
</dbReference>
<reference evidence="7 9" key="3">
    <citation type="submission" date="2023-06" db="EMBL/GenBank/DDBJ databases">
        <title>Itaconate inhibition of nontuberculous mycobacteria.</title>
        <authorList>
            <person name="Breen P."/>
            <person name="Zimbric M."/>
            <person name="Caverly L."/>
        </authorList>
    </citation>
    <scope>NUCLEOTIDE SEQUENCE [LARGE SCALE GENOMIC DNA]</scope>
    <source>
        <strain evidence="7 9">FLAC1071</strain>
    </source>
</reference>
<dbReference type="Gene3D" id="1.10.357.10">
    <property type="entry name" value="Tetracycline Repressor, domain 2"/>
    <property type="match status" value="1"/>
</dbReference>
<dbReference type="PRINTS" id="PR00455">
    <property type="entry name" value="HTHTETR"/>
</dbReference>
<evidence type="ECO:0000256" key="2">
    <source>
        <dbReference type="ARBA" id="ARBA00023125"/>
    </source>
</evidence>